<feature type="compositionally biased region" description="Low complexity" evidence="1">
    <location>
        <begin position="203"/>
        <end position="220"/>
    </location>
</feature>
<feature type="compositionally biased region" description="Basic and acidic residues" evidence="1">
    <location>
        <begin position="349"/>
        <end position="362"/>
    </location>
</feature>
<feature type="compositionally biased region" description="Low complexity" evidence="1">
    <location>
        <begin position="386"/>
        <end position="412"/>
    </location>
</feature>
<feature type="region of interest" description="Disordered" evidence="1">
    <location>
        <begin position="601"/>
        <end position="645"/>
    </location>
</feature>
<feature type="region of interest" description="Disordered" evidence="1">
    <location>
        <begin position="177"/>
        <end position="412"/>
    </location>
</feature>
<name>A0ABP6MXC1_9ACTN</name>
<feature type="compositionally biased region" description="Basic and acidic residues" evidence="1">
    <location>
        <begin position="375"/>
        <end position="384"/>
    </location>
</feature>
<organism evidence="2 3">
    <name type="scientific">Planomonospora alba</name>
    <dbReference type="NCBI Taxonomy" id="161354"/>
    <lineage>
        <taxon>Bacteria</taxon>
        <taxon>Bacillati</taxon>
        <taxon>Actinomycetota</taxon>
        <taxon>Actinomycetes</taxon>
        <taxon>Streptosporangiales</taxon>
        <taxon>Streptosporangiaceae</taxon>
        <taxon>Planomonospora</taxon>
    </lineage>
</organism>
<proteinExistence type="predicted"/>
<evidence type="ECO:0000256" key="1">
    <source>
        <dbReference type="SAM" id="MobiDB-lite"/>
    </source>
</evidence>
<feature type="compositionally biased region" description="Low complexity" evidence="1">
    <location>
        <begin position="632"/>
        <end position="641"/>
    </location>
</feature>
<evidence type="ECO:0000313" key="2">
    <source>
        <dbReference type="EMBL" id="GAA3129406.1"/>
    </source>
</evidence>
<evidence type="ECO:0000313" key="3">
    <source>
        <dbReference type="Proteomes" id="UP001500320"/>
    </source>
</evidence>
<feature type="compositionally biased region" description="Low complexity" evidence="1">
    <location>
        <begin position="334"/>
        <end position="348"/>
    </location>
</feature>
<feature type="compositionally biased region" description="Basic and acidic residues" evidence="1">
    <location>
        <begin position="622"/>
        <end position="631"/>
    </location>
</feature>
<gene>
    <name evidence="2" type="ORF">GCM10010466_20130</name>
</gene>
<reference evidence="3" key="1">
    <citation type="journal article" date="2019" name="Int. J. Syst. Evol. Microbiol.">
        <title>The Global Catalogue of Microorganisms (GCM) 10K type strain sequencing project: providing services to taxonomists for standard genome sequencing and annotation.</title>
        <authorList>
            <consortium name="The Broad Institute Genomics Platform"/>
            <consortium name="The Broad Institute Genome Sequencing Center for Infectious Disease"/>
            <person name="Wu L."/>
            <person name="Ma J."/>
        </authorList>
    </citation>
    <scope>NUCLEOTIDE SEQUENCE [LARGE SCALE GENOMIC DNA]</scope>
    <source>
        <strain evidence="3">JCM 9373</strain>
    </source>
</reference>
<sequence>MNVCLSDLVPPLRWSDAAAIPVLRDQPDLPDAWWRSLPLPTVLSVLGADRLAEIVTEVALEHWPAAAVGDVLPALYVLDPDEADEPCTAIALDRAGSWAGLLSLTGHDLRDQPFVQPRPLLTTLFSAVFARLSPVSAAPRPAAEERRAAVPQAPETPAGLEAPADLEAPEAPVGLEAPEASEDARPVAAPESGSADAEPEVPAPASTAPEAEAGPVAEAGRAAEIEAGRAAESTPEAVSDLPAPESGDEPARSLPEPRIAAEPGLPAAAGSGPDPLPGPRPPLPGTGPARGFDPWTRSLPDPLPDPLPAPRIETEPWAEAALRSEAAFQPEAVSAPDAGPGSPAADGPEAVREPEAAHEPDARPAPAPEPEPEPEPAREPEPEPARGPAGAGDAPEPVPASAGADAPAPRRPAPATLHELLDAAFADLEDLSWAVAQNRVFTDDPATVEALAKLFAVPAEVVREAEDDLRARLRDWLASDEAAPYRAHLAALRKTLGKAAPVERLIGAADWHPRELRSLDVPAWQFVLATLGDYYLVDDWLVDGDIAELRHRTRDLISSAERPPTVGRALELVSSLGIHPEVAKEWLENVPQLRILGAGESARRANGAAPRQAPDAGPGREPAPEPSREAAGEAAGRPAEAVTPRPLKDVSLTRRCFRQPDGRWWLRVDITAEHLSGAECPLPSGFAAYLGLAPGDSRTVTSMVGELTLRWRDRPALDSLVLLLHDVGAKEGSHLFLTLSEEGVLRARHLPAASPGTDPVARALRLVGYTAPGGTVEQAARVIATRIGMSGSADLPDLLARLRERGDRDLQSLLA</sequence>
<dbReference type="Proteomes" id="UP001500320">
    <property type="component" value="Unassembled WGS sequence"/>
</dbReference>
<feature type="compositionally biased region" description="Low complexity" evidence="1">
    <location>
        <begin position="149"/>
        <end position="160"/>
    </location>
</feature>
<dbReference type="EMBL" id="BAAAUT010000013">
    <property type="protein sequence ID" value="GAA3129406.1"/>
    <property type="molecule type" value="Genomic_DNA"/>
</dbReference>
<protein>
    <submittedName>
        <fullName evidence="2">Uncharacterized protein</fullName>
    </submittedName>
</protein>
<keyword evidence="3" id="KW-1185">Reference proteome</keyword>
<feature type="region of interest" description="Disordered" evidence="1">
    <location>
        <begin position="140"/>
        <end position="160"/>
    </location>
</feature>
<comment type="caution">
    <text evidence="2">The sequence shown here is derived from an EMBL/GenBank/DDBJ whole genome shotgun (WGS) entry which is preliminary data.</text>
</comment>
<feature type="compositionally biased region" description="Pro residues" evidence="1">
    <location>
        <begin position="274"/>
        <end position="285"/>
    </location>
</feature>
<accession>A0ABP6MXC1</accession>